<dbReference type="EMBL" id="CABWMH010000052">
    <property type="protein sequence ID" value="VXC58797.1"/>
    <property type="molecule type" value="Genomic_DNA"/>
</dbReference>
<sequence>MFIVKSCQSQHNPMIGNTIRIGSMDEYRQTDKQEIADKGEATYSFNVHLTNAHIPEQLFKNLMHGTGTLTDCMVTKLDGPYQSVLKKDHVIIREMRGQTIWSGLNCLVFCMSCLDSPEEASDLFNSYDDYWYFDETNLQKIGELIRKQVEIKLKQDMLANGTSAGKALSKRFKCKLKIQKVTYSSRHINIRNNSTDERNLKFLSELIDNYRYLKPEKFSHEKEVRFIFECFDGEKLINHYIKSIIIDAKPIIPFIKSKSGQYRI</sequence>
<comment type="caution">
    <text evidence="1">The sequence shown here is derived from an EMBL/GenBank/DDBJ whole genome shotgun (WGS) entry which is preliminary data.</text>
</comment>
<dbReference type="AlphaFoldDB" id="A0AAX3JC29"/>
<dbReference type="RefSeq" id="WP_159224202.1">
    <property type="nucleotide sequence ID" value="NZ_LR733503.1"/>
</dbReference>
<protein>
    <submittedName>
        <fullName evidence="1">Uncharacterized protein</fullName>
    </submittedName>
</protein>
<dbReference type="Proteomes" id="UP000433737">
    <property type="component" value="Unassembled WGS sequence"/>
</dbReference>
<organism evidence="1 2">
    <name type="scientific">Pantoea brenneri</name>
    <dbReference type="NCBI Taxonomy" id="472694"/>
    <lineage>
        <taxon>Bacteria</taxon>
        <taxon>Pseudomonadati</taxon>
        <taxon>Pseudomonadota</taxon>
        <taxon>Gammaproteobacteria</taxon>
        <taxon>Enterobacterales</taxon>
        <taxon>Erwiniaceae</taxon>
        <taxon>Pantoea</taxon>
    </lineage>
</organism>
<evidence type="ECO:0000313" key="2">
    <source>
        <dbReference type="Proteomes" id="UP000433737"/>
    </source>
</evidence>
<evidence type="ECO:0000313" key="1">
    <source>
        <dbReference type="EMBL" id="VXC58797.1"/>
    </source>
</evidence>
<name>A0AAX3JC29_9GAMM</name>
<proteinExistence type="predicted"/>
<gene>
    <name evidence="1" type="ORF">PANT111_560018</name>
</gene>
<reference evidence="1 2" key="1">
    <citation type="submission" date="2019-10" db="EMBL/GenBank/DDBJ databases">
        <authorList>
            <person name="Karimi E."/>
        </authorList>
    </citation>
    <scope>NUCLEOTIDE SEQUENCE [LARGE SCALE GENOMIC DNA]</scope>
    <source>
        <strain evidence="1">Pantoea sp. 111</strain>
    </source>
</reference>
<accession>A0AAX3JC29</accession>